<accession>A0ABP7NJG3</accession>
<gene>
    <name evidence="1" type="ORF">GCM10022278_04700</name>
</gene>
<evidence type="ECO:0000313" key="1">
    <source>
        <dbReference type="EMBL" id="GAA3948552.1"/>
    </source>
</evidence>
<sequence length="138" mass="15033">MSLTSHKTVASTVLLLTLTLVPLAHAIVCKGDFRSPKAYPAAMQPTIDKMMANDQQADAENLLPRLSLDPESKTFEMTFFGTHKGTGPYTIEGDRILMNADPTSEKGDVMEGTVNADCSSIELDFGESNKVELLQLKK</sequence>
<comment type="caution">
    <text evidence="1">The sequence shown here is derived from an EMBL/GenBank/DDBJ whole genome shotgun (WGS) entry which is preliminary data.</text>
</comment>
<reference evidence="2" key="1">
    <citation type="journal article" date="2019" name="Int. J. Syst. Evol. Microbiol.">
        <title>The Global Catalogue of Microorganisms (GCM) 10K type strain sequencing project: providing services to taxonomists for standard genome sequencing and annotation.</title>
        <authorList>
            <consortium name="The Broad Institute Genomics Platform"/>
            <consortium name="The Broad Institute Genome Sequencing Center for Infectious Disease"/>
            <person name="Wu L."/>
            <person name="Ma J."/>
        </authorList>
    </citation>
    <scope>NUCLEOTIDE SEQUENCE [LARGE SCALE GENOMIC DNA]</scope>
    <source>
        <strain evidence="2">JCM 17555</strain>
    </source>
</reference>
<organism evidence="1 2">
    <name type="scientific">Allohahella marinimesophila</name>
    <dbReference type="NCBI Taxonomy" id="1054972"/>
    <lineage>
        <taxon>Bacteria</taxon>
        <taxon>Pseudomonadati</taxon>
        <taxon>Pseudomonadota</taxon>
        <taxon>Gammaproteobacteria</taxon>
        <taxon>Oceanospirillales</taxon>
        <taxon>Hahellaceae</taxon>
        <taxon>Allohahella</taxon>
    </lineage>
</organism>
<evidence type="ECO:0000313" key="2">
    <source>
        <dbReference type="Proteomes" id="UP001501337"/>
    </source>
</evidence>
<dbReference type="EMBL" id="BAABBO010000001">
    <property type="protein sequence ID" value="GAA3948552.1"/>
    <property type="molecule type" value="Genomic_DNA"/>
</dbReference>
<name>A0ABP7NJG3_9GAMM</name>
<proteinExistence type="predicted"/>
<protein>
    <submittedName>
        <fullName evidence="1">Uncharacterized protein</fullName>
    </submittedName>
</protein>
<keyword evidence="2" id="KW-1185">Reference proteome</keyword>
<dbReference type="RefSeq" id="WP_344802883.1">
    <property type="nucleotide sequence ID" value="NZ_BAABBO010000001.1"/>
</dbReference>
<dbReference type="Proteomes" id="UP001501337">
    <property type="component" value="Unassembled WGS sequence"/>
</dbReference>